<reference evidence="1" key="1">
    <citation type="submission" date="2023-08" db="EMBL/GenBank/DDBJ databases">
        <title>A de novo genome assembly of Solanum verrucosum Schlechtendal, a Mexican diploid species geographically isolated from the other diploid A-genome species in potato relatives.</title>
        <authorList>
            <person name="Hosaka K."/>
        </authorList>
    </citation>
    <scope>NUCLEOTIDE SEQUENCE</scope>
    <source>
        <tissue evidence="1">Young leaves</tissue>
    </source>
</reference>
<name>A0AAF0ZWM1_SOLVR</name>
<protein>
    <submittedName>
        <fullName evidence="1">Uncharacterized protein</fullName>
    </submittedName>
</protein>
<dbReference type="Proteomes" id="UP001234989">
    <property type="component" value="Chromosome 11"/>
</dbReference>
<keyword evidence="2" id="KW-1185">Reference proteome</keyword>
<proteinExistence type="predicted"/>
<accession>A0AAF0ZWM1</accession>
<evidence type="ECO:0000313" key="1">
    <source>
        <dbReference type="EMBL" id="WMV54196.1"/>
    </source>
</evidence>
<organism evidence="1 2">
    <name type="scientific">Solanum verrucosum</name>
    <dbReference type="NCBI Taxonomy" id="315347"/>
    <lineage>
        <taxon>Eukaryota</taxon>
        <taxon>Viridiplantae</taxon>
        <taxon>Streptophyta</taxon>
        <taxon>Embryophyta</taxon>
        <taxon>Tracheophyta</taxon>
        <taxon>Spermatophyta</taxon>
        <taxon>Magnoliopsida</taxon>
        <taxon>eudicotyledons</taxon>
        <taxon>Gunneridae</taxon>
        <taxon>Pentapetalae</taxon>
        <taxon>asterids</taxon>
        <taxon>lamiids</taxon>
        <taxon>Solanales</taxon>
        <taxon>Solanaceae</taxon>
        <taxon>Solanoideae</taxon>
        <taxon>Solaneae</taxon>
        <taxon>Solanum</taxon>
    </lineage>
</organism>
<dbReference type="EMBL" id="CP133622">
    <property type="protein sequence ID" value="WMV54196.1"/>
    <property type="molecule type" value="Genomic_DNA"/>
</dbReference>
<evidence type="ECO:0000313" key="2">
    <source>
        <dbReference type="Proteomes" id="UP001234989"/>
    </source>
</evidence>
<gene>
    <name evidence="1" type="ORF">MTR67_047581</name>
</gene>
<sequence length="82" mass="9607">MLHVLVQPIIFQSLVSSLHCCHRPLEHVLFSLWTDLGHAKLFERGFCVLEFLESWEVHQNDLVFSSCLYFVGLMDRGEQKVF</sequence>
<dbReference type="AlphaFoldDB" id="A0AAF0ZWM1"/>